<dbReference type="GO" id="GO:0003700">
    <property type="term" value="F:DNA-binding transcription factor activity"/>
    <property type="evidence" value="ECO:0007669"/>
    <property type="project" value="TreeGrafter"/>
</dbReference>
<dbReference type="AlphaFoldDB" id="A0A2J6WKB3"/>
<dbReference type="SUPFAM" id="SSF46785">
    <property type="entry name" value="Winged helix' DNA-binding domain"/>
    <property type="match status" value="1"/>
</dbReference>
<dbReference type="PROSITE" id="PS01332">
    <property type="entry name" value="HTH_RRF2_1"/>
    <property type="match status" value="1"/>
</dbReference>
<evidence type="ECO:0000313" key="3">
    <source>
        <dbReference type="Proteomes" id="UP000242881"/>
    </source>
</evidence>
<dbReference type="PANTHER" id="PTHR33221">
    <property type="entry name" value="WINGED HELIX-TURN-HELIX TRANSCRIPTIONAL REGULATOR, RRF2 FAMILY"/>
    <property type="match status" value="1"/>
</dbReference>
<dbReference type="InterPro" id="IPR036388">
    <property type="entry name" value="WH-like_DNA-bd_sf"/>
</dbReference>
<organism evidence="2 3">
    <name type="scientific">Calditerrivibrio nitroreducens</name>
    <dbReference type="NCBI Taxonomy" id="477976"/>
    <lineage>
        <taxon>Bacteria</taxon>
        <taxon>Pseudomonadati</taxon>
        <taxon>Deferribacterota</taxon>
        <taxon>Deferribacteres</taxon>
        <taxon>Deferribacterales</taxon>
        <taxon>Calditerrivibrionaceae</taxon>
    </lineage>
</organism>
<comment type="caution">
    <text evidence="2">The sequence shown here is derived from an EMBL/GenBank/DDBJ whole genome shotgun (WGS) entry which is preliminary data.</text>
</comment>
<proteinExistence type="predicted"/>
<dbReference type="Proteomes" id="UP000242881">
    <property type="component" value="Unassembled WGS sequence"/>
</dbReference>
<dbReference type="RefSeq" id="WP_424604781.1">
    <property type="nucleotide sequence ID" value="NZ_JBNAVA010000001.1"/>
</dbReference>
<reference evidence="2 3" key="1">
    <citation type="submission" date="2018-01" db="EMBL/GenBank/DDBJ databases">
        <title>Metagenomic assembled genomes from two thermal pools in the Uzon Caldera, Kamchatka, Russia.</title>
        <authorList>
            <person name="Wilkins L."/>
            <person name="Ettinger C."/>
        </authorList>
    </citation>
    <scope>NUCLEOTIDE SEQUENCE [LARGE SCALE GENOMIC DNA]</scope>
    <source>
        <strain evidence="2">ZAV-05</strain>
    </source>
</reference>
<dbReference type="InterPro" id="IPR030489">
    <property type="entry name" value="TR_Rrf2-type_CS"/>
</dbReference>
<gene>
    <name evidence="2" type="ORF">C0187_04810</name>
</gene>
<dbReference type="Pfam" id="PF02082">
    <property type="entry name" value="Rrf2"/>
    <property type="match status" value="1"/>
</dbReference>
<dbReference type="PROSITE" id="PS51197">
    <property type="entry name" value="HTH_RRF2_2"/>
    <property type="match status" value="1"/>
</dbReference>
<accession>A0A2J6WKB3</accession>
<evidence type="ECO:0000256" key="1">
    <source>
        <dbReference type="ARBA" id="ARBA00023125"/>
    </source>
</evidence>
<dbReference type="Gene3D" id="1.10.10.10">
    <property type="entry name" value="Winged helix-like DNA-binding domain superfamily/Winged helix DNA-binding domain"/>
    <property type="match status" value="1"/>
</dbReference>
<name>A0A2J6WKB3_9BACT</name>
<evidence type="ECO:0000313" key="2">
    <source>
        <dbReference type="EMBL" id="PMP70842.1"/>
    </source>
</evidence>
<dbReference type="PANTHER" id="PTHR33221:SF5">
    <property type="entry name" value="HTH-TYPE TRANSCRIPTIONAL REGULATOR ISCR"/>
    <property type="match status" value="1"/>
</dbReference>
<dbReference type="GO" id="GO:0003677">
    <property type="term" value="F:DNA binding"/>
    <property type="evidence" value="ECO:0007669"/>
    <property type="project" value="UniProtKB-KW"/>
</dbReference>
<protein>
    <submittedName>
        <fullName evidence="2">Rrf2 family transcriptional regulator</fullName>
    </submittedName>
</protein>
<dbReference type="EMBL" id="PNIN01000048">
    <property type="protein sequence ID" value="PMP70842.1"/>
    <property type="molecule type" value="Genomic_DNA"/>
</dbReference>
<dbReference type="InterPro" id="IPR000944">
    <property type="entry name" value="Tscrpt_reg_Rrf2"/>
</dbReference>
<dbReference type="GO" id="GO:0005829">
    <property type="term" value="C:cytosol"/>
    <property type="evidence" value="ECO:0007669"/>
    <property type="project" value="TreeGrafter"/>
</dbReference>
<keyword evidence="1" id="KW-0238">DNA-binding</keyword>
<sequence length="136" mass="15439">MQTTAQSIYAIYALVYISYKNKPVNPAEISNSSSIPKRFLEITLNKLKHHGILKSKKGPSGGFILSKPPQKITLYDILSATEGNLSLFDCEKYLPEGCHFKQFLESINIKHLNLLKSITLEDISKQESQYFLDFII</sequence>
<dbReference type="NCBIfam" id="TIGR00738">
    <property type="entry name" value="rrf2_super"/>
    <property type="match status" value="1"/>
</dbReference>
<dbReference type="InterPro" id="IPR036390">
    <property type="entry name" value="WH_DNA-bd_sf"/>
</dbReference>